<evidence type="ECO:0000313" key="2">
    <source>
        <dbReference type="EMBL" id="AAX24271.2"/>
    </source>
</evidence>
<dbReference type="EMBL" id="AY808382">
    <property type="protein sequence ID" value="AAX24271.2"/>
    <property type="molecule type" value="mRNA"/>
</dbReference>
<feature type="transmembrane region" description="Helical" evidence="1">
    <location>
        <begin position="71"/>
        <end position="96"/>
    </location>
</feature>
<accession>Q5C7V3</accession>
<keyword evidence="1" id="KW-1133">Transmembrane helix</keyword>
<sequence length="100" mass="12033">MVIIARRQLRRICLLLDMVRMNQSMRIMIVMTAIMTVLMEEMVVHLLKIMNQKRKRRKKKKLMTTKIMMRNQLQIDLFIIQCVYASSLLLITVLYINVYT</sequence>
<feature type="transmembrane region" description="Helical" evidence="1">
    <location>
        <begin position="27"/>
        <end position="50"/>
    </location>
</feature>
<feature type="non-terminal residue" evidence="2">
    <location>
        <position position="100"/>
    </location>
</feature>
<proteinExistence type="evidence at transcript level"/>
<protein>
    <submittedName>
        <fullName evidence="2">SJCHGC09253 protein</fullName>
    </submittedName>
</protein>
<evidence type="ECO:0000256" key="1">
    <source>
        <dbReference type="SAM" id="Phobius"/>
    </source>
</evidence>
<dbReference type="AlphaFoldDB" id="Q5C7V3"/>
<organism evidence="2">
    <name type="scientific">Schistosoma japonicum</name>
    <name type="common">Blood fluke</name>
    <dbReference type="NCBI Taxonomy" id="6182"/>
    <lineage>
        <taxon>Eukaryota</taxon>
        <taxon>Metazoa</taxon>
        <taxon>Spiralia</taxon>
        <taxon>Lophotrochozoa</taxon>
        <taxon>Platyhelminthes</taxon>
        <taxon>Trematoda</taxon>
        <taxon>Digenea</taxon>
        <taxon>Strigeidida</taxon>
        <taxon>Schistosomatoidea</taxon>
        <taxon>Schistosomatidae</taxon>
        <taxon>Schistosoma</taxon>
    </lineage>
</organism>
<reference evidence="2" key="1">
    <citation type="journal article" date="2006" name="PLoS Pathog.">
        <title>New perspectives on host-parasite interplay by comparative transcriptomic and proteomic analyses of Schistosoma japonicum.</title>
        <authorList>
            <person name="Liu F."/>
            <person name="Lu J."/>
            <person name="Hu W."/>
            <person name="Wang S.Y."/>
            <person name="Cui S.J."/>
            <person name="Chi M."/>
            <person name="Yan Q."/>
            <person name="Wang X.R."/>
            <person name="Song H.D."/>
            <person name="Xu X.N."/>
            <person name="Wang J.J."/>
            <person name="Zhang X.L."/>
            <person name="Zhang X."/>
            <person name="Wang Z.Q."/>
            <person name="Xue C.L."/>
            <person name="Brindley P.J."/>
            <person name="McManus D.P."/>
            <person name="Yang P.Y."/>
            <person name="Feng Z."/>
            <person name="Chen Z."/>
            <person name="Han Z.G."/>
        </authorList>
    </citation>
    <scope>NUCLEOTIDE SEQUENCE</scope>
</reference>
<keyword evidence="1" id="KW-0472">Membrane</keyword>
<keyword evidence="1" id="KW-0812">Transmembrane</keyword>
<name>Q5C7V3_SCHJA</name>